<protein>
    <submittedName>
        <fullName evidence="1">Uncharacterized protein</fullName>
    </submittedName>
</protein>
<gene>
    <name evidence="1" type="ORF">US40_C0004G0052</name>
</gene>
<reference evidence="1 2" key="1">
    <citation type="journal article" date="2015" name="Nature">
        <title>rRNA introns, odd ribosomes, and small enigmatic genomes across a large radiation of phyla.</title>
        <authorList>
            <person name="Brown C.T."/>
            <person name="Hug L.A."/>
            <person name="Thomas B.C."/>
            <person name="Sharon I."/>
            <person name="Castelle C.J."/>
            <person name="Singh A."/>
            <person name="Wilkins M.J."/>
            <person name="Williams K.H."/>
            <person name="Banfield J.F."/>
        </authorList>
    </citation>
    <scope>NUCLEOTIDE SEQUENCE [LARGE SCALE GENOMIC DNA]</scope>
</reference>
<organism evidence="1 2">
    <name type="scientific">Candidatus Roizmanbacteria bacterium GW2011_GWC2_37_13</name>
    <dbReference type="NCBI Taxonomy" id="1618486"/>
    <lineage>
        <taxon>Bacteria</taxon>
        <taxon>Candidatus Roizmaniibacteriota</taxon>
    </lineage>
</organism>
<evidence type="ECO:0000313" key="2">
    <source>
        <dbReference type="Proteomes" id="UP000034917"/>
    </source>
</evidence>
<sequence>MPNKNRISLTKLVPLSILALLAGYGIGELNHLINPEIMTTPISGTPKPGTSARNDMSTCLDFHTEVDCVQPMSLETTLNQIVYSSQMLLESKDQMSNNSFSTLFNSANILYYAITDFLNNDPNAIDFFTNESLFREASGGSTINNWQRATTTPDNRTAIPYQTPGTISISPEQHLYLPQIRVDKQGFPIIDIENIEAISTHFHEWFHGAQAIQDWKNYGTFFKDNQPYINSKYTGLYSQEEYQAEFYGDIAKIAMLKRYGLIDQYYKQLKDDIGMKNNGTDLSSIAYFLDQNGITPENPLWPLLYDVSSIESLKYHREMYRLTGDQQYQDKINETIAKWQNYPWSAEEIELVQRLIDQGLLEGWILPDSIPSLPETSSTI</sequence>
<proteinExistence type="predicted"/>
<dbReference type="EMBL" id="LBSV01000004">
    <property type="protein sequence ID" value="KKQ26017.1"/>
    <property type="molecule type" value="Genomic_DNA"/>
</dbReference>
<dbReference type="Proteomes" id="UP000034917">
    <property type="component" value="Unassembled WGS sequence"/>
</dbReference>
<dbReference type="AlphaFoldDB" id="A0A0G0G7J6"/>
<name>A0A0G0G7J6_9BACT</name>
<evidence type="ECO:0000313" key="1">
    <source>
        <dbReference type="EMBL" id="KKQ26017.1"/>
    </source>
</evidence>
<comment type="caution">
    <text evidence="1">The sequence shown here is derived from an EMBL/GenBank/DDBJ whole genome shotgun (WGS) entry which is preliminary data.</text>
</comment>
<accession>A0A0G0G7J6</accession>